<comment type="similarity">
    <text evidence="7">Belongs to the TonB-dependent receptor family.</text>
</comment>
<evidence type="ECO:0000256" key="9">
    <source>
        <dbReference type="SAM" id="SignalP"/>
    </source>
</evidence>
<keyword evidence="5 7" id="KW-0472">Membrane</keyword>
<feature type="chain" id="PRO_5022684833" evidence="9">
    <location>
        <begin position="21"/>
        <end position="1015"/>
    </location>
</feature>
<dbReference type="InterPro" id="IPR037066">
    <property type="entry name" value="Plug_dom_sf"/>
</dbReference>
<evidence type="ECO:0000313" key="12">
    <source>
        <dbReference type="Proteomes" id="UP000305398"/>
    </source>
</evidence>
<dbReference type="InterPro" id="IPR023997">
    <property type="entry name" value="TonB-dep_OMP_SusC/RagA_CS"/>
</dbReference>
<evidence type="ECO:0000256" key="2">
    <source>
        <dbReference type="ARBA" id="ARBA00022448"/>
    </source>
</evidence>
<keyword evidence="12" id="KW-1185">Reference proteome</keyword>
<evidence type="ECO:0000256" key="8">
    <source>
        <dbReference type="SAM" id="MobiDB-lite"/>
    </source>
</evidence>
<keyword evidence="2 7" id="KW-0813">Transport</keyword>
<comment type="subcellular location">
    <subcellularLocation>
        <location evidence="1 7">Cell outer membrane</location>
        <topology evidence="1 7">Multi-pass membrane protein</topology>
    </subcellularLocation>
</comment>
<dbReference type="GO" id="GO:0009279">
    <property type="term" value="C:cell outer membrane"/>
    <property type="evidence" value="ECO:0007669"/>
    <property type="project" value="UniProtKB-SubCell"/>
</dbReference>
<dbReference type="KEGG" id="hyj:FHG12_00055"/>
<dbReference type="InterPro" id="IPR039426">
    <property type="entry name" value="TonB-dep_rcpt-like"/>
</dbReference>
<dbReference type="OrthoDB" id="9768177at2"/>
<dbReference type="RefSeq" id="WP_139513469.1">
    <property type="nucleotide sequence ID" value="NZ_CP040896.1"/>
</dbReference>
<dbReference type="NCBIfam" id="TIGR04057">
    <property type="entry name" value="SusC_RagA_signa"/>
    <property type="match status" value="1"/>
</dbReference>
<proteinExistence type="inferred from homology"/>
<dbReference type="PROSITE" id="PS52016">
    <property type="entry name" value="TONB_DEPENDENT_REC_3"/>
    <property type="match status" value="1"/>
</dbReference>
<reference evidence="11 12" key="1">
    <citation type="submission" date="2019-06" db="EMBL/GenBank/DDBJ databases">
        <authorList>
            <person name="Srinivasan S."/>
        </authorList>
    </citation>
    <scope>NUCLEOTIDE SEQUENCE [LARGE SCALE GENOMIC DNA]</scope>
    <source>
        <strain evidence="11 12">17J68-5</strain>
    </source>
</reference>
<evidence type="ECO:0000256" key="3">
    <source>
        <dbReference type="ARBA" id="ARBA00022452"/>
    </source>
</evidence>
<dbReference type="InterPro" id="IPR008969">
    <property type="entry name" value="CarboxyPept-like_regulatory"/>
</dbReference>
<dbReference type="InterPro" id="IPR012910">
    <property type="entry name" value="Plug_dom"/>
</dbReference>
<protein>
    <submittedName>
        <fullName evidence="11">TonB-dependent receptor</fullName>
    </submittedName>
</protein>
<accession>A0A5B7ZUX3</accession>
<feature type="region of interest" description="Disordered" evidence="8">
    <location>
        <begin position="885"/>
        <end position="906"/>
    </location>
</feature>
<sequence length="1015" mass="110451">MRKSLLMVLLSLWMGTQAMAQQTHPITGRVLDAATGDGLPGVTVVVKNTTIGTGTDGTGNFSLSVPDNATLVLSYVGYITETISVGDKTTLSVKLKTDQKALDEVVVIGYGEVKKSDVTGSIVSVNPEDIKKTPSANVMESLQGRLPGVDITRSSGATGAGVNVTVRGNRSLTANNGPLFVVDGVQYTSIQDINPNDIQSMEVLKDAASTAIYGSRGANGVIIVTTKRGAAGKTRVSVNSYIGQTEAIYYPHVNDGTGYIAQKREANRTTGLWSSPADDAKIFTPADAATIAAGGTGYDWPSLFLKKGTQQEHQVGVSGGSEKTKFYTSFDFYNEQGILRMDNLNRYSLRFNIDQAINDKVKIGLQNQLTYFNQNARRDPLNIANKIDPLGAPYDENGNVVVFPNNGKDINPLSDEVAGNYQNNARTTRTFTTAYVDYQIVPGLSLRSNLGLTLSNSRTGIYLGSNTVDRAGSVPLSSYGTQYDTNWSWENILNYTKTFGDHSLTVTGITSLLTFNTETSRAQGANQLLASQLYYALGNASQQLGINSAYQNSKLISFAGRVQYNYKSRYLVTLTGREDGSSKLAAGNKWAFFPSAAVAWRIIEEDFMKDISVLSDLKLRTSYGIAGNYDIPPYSSQSVLTRIPFGYGETSAPGYAFSSRIGNNALGWELSGTANIGLDFAFLQNRLSGSVDVYQTNAGIKNWITGEEGGLLLNRFLPMTSGVGYITQNIGKTQNRGIELGLNARVIDKQDFKWNVQASWFKNQEKIVSLATEANDIANGWFIGSPTRVFYDYEKIGIWQTAEADLAKTFSQKPGQIKVKDQDGDGKITPADRKILGSALPKWNASFSNDFSYKGFDLSLQWFARYGQMLNYEYNQIFDPQGIENSSKQDYWTPENPTNSYPRPDASVSKSSMQYFSTLSYRDGSYLKLRAVTLGYNIPAAFLQKFSMSSVRVYVQGKNLATFSHIKDYDPERAAAAVAGPPSTGLTNASAAPSNTAALSNPIPRVLTAGININF</sequence>
<evidence type="ECO:0000256" key="1">
    <source>
        <dbReference type="ARBA" id="ARBA00004571"/>
    </source>
</evidence>
<evidence type="ECO:0000256" key="4">
    <source>
        <dbReference type="ARBA" id="ARBA00022692"/>
    </source>
</evidence>
<dbReference type="Gene3D" id="2.170.130.10">
    <property type="entry name" value="TonB-dependent receptor, plug domain"/>
    <property type="match status" value="1"/>
</dbReference>
<keyword evidence="11" id="KW-0675">Receptor</keyword>
<dbReference type="Pfam" id="PF07715">
    <property type="entry name" value="Plug"/>
    <property type="match status" value="1"/>
</dbReference>
<evidence type="ECO:0000256" key="7">
    <source>
        <dbReference type="PROSITE-ProRule" id="PRU01360"/>
    </source>
</evidence>
<evidence type="ECO:0000256" key="5">
    <source>
        <dbReference type="ARBA" id="ARBA00023136"/>
    </source>
</evidence>
<dbReference type="Proteomes" id="UP000305398">
    <property type="component" value="Chromosome"/>
</dbReference>
<keyword evidence="6 7" id="KW-0998">Cell outer membrane</keyword>
<dbReference type="Gene3D" id="2.60.40.1120">
    <property type="entry name" value="Carboxypeptidase-like, regulatory domain"/>
    <property type="match status" value="1"/>
</dbReference>
<dbReference type="InterPro" id="IPR023996">
    <property type="entry name" value="TonB-dep_OMP_SusC/RagA"/>
</dbReference>
<evidence type="ECO:0000256" key="6">
    <source>
        <dbReference type="ARBA" id="ARBA00023237"/>
    </source>
</evidence>
<feature type="domain" description="TonB-dependent receptor plug" evidence="10">
    <location>
        <begin position="115"/>
        <end position="221"/>
    </location>
</feature>
<dbReference type="InterPro" id="IPR036942">
    <property type="entry name" value="Beta-barrel_TonB_sf"/>
</dbReference>
<keyword evidence="9" id="KW-0732">Signal</keyword>
<dbReference type="SUPFAM" id="SSF56935">
    <property type="entry name" value="Porins"/>
    <property type="match status" value="1"/>
</dbReference>
<dbReference type="Pfam" id="PF13715">
    <property type="entry name" value="CarbopepD_reg_2"/>
    <property type="match status" value="1"/>
</dbReference>
<dbReference type="FunFam" id="2.170.130.10:FF:000008">
    <property type="entry name" value="SusC/RagA family TonB-linked outer membrane protein"/>
    <property type="match status" value="1"/>
</dbReference>
<dbReference type="SUPFAM" id="SSF49464">
    <property type="entry name" value="Carboxypeptidase regulatory domain-like"/>
    <property type="match status" value="1"/>
</dbReference>
<keyword evidence="3 7" id="KW-1134">Transmembrane beta strand</keyword>
<feature type="compositionally biased region" description="Polar residues" evidence="8">
    <location>
        <begin position="885"/>
        <end position="901"/>
    </location>
</feature>
<dbReference type="Gene3D" id="2.40.170.20">
    <property type="entry name" value="TonB-dependent receptor, beta-barrel domain"/>
    <property type="match status" value="1"/>
</dbReference>
<dbReference type="AlphaFoldDB" id="A0A5B7ZUX3"/>
<organism evidence="11 12">
    <name type="scientific">Hymenobacter jejuensis</name>
    <dbReference type="NCBI Taxonomy" id="2502781"/>
    <lineage>
        <taxon>Bacteria</taxon>
        <taxon>Pseudomonadati</taxon>
        <taxon>Bacteroidota</taxon>
        <taxon>Cytophagia</taxon>
        <taxon>Cytophagales</taxon>
        <taxon>Hymenobacteraceae</taxon>
        <taxon>Hymenobacter</taxon>
    </lineage>
</organism>
<evidence type="ECO:0000313" key="11">
    <source>
        <dbReference type="EMBL" id="QDA58589.1"/>
    </source>
</evidence>
<name>A0A5B7ZUX3_9BACT</name>
<gene>
    <name evidence="11" type="ORF">FHG12_00055</name>
</gene>
<dbReference type="EMBL" id="CP040896">
    <property type="protein sequence ID" value="QDA58589.1"/>
    <property type="molecule type" value="Genomic_DNA"/>
</dbReference>
<keyword evidence="4 7" id="KW-0812">Transmembrane</keyword>
<dbReference type="NCBIfam" id="TIGR04056">
    <property type="entry name" value="OMP_RagA_SusC"/>
    <property type="match status" value="1"/>
</dbReference>
<evidence type="ECO:0000259" key="10">
    <source>
        <dbReference type="Pfam" id="PF07715"/>
    </source>
</evidence>
<feature type="signal peptide" evidence="9">
    <location>
        <begin position="1"/>
        <end position="20"/>
    </location>
</feature>